<feature type="compositionally biased region" description="Basic and acidic residues" evidence="1">
    <location>
        <begin position="37"/>
        <end position="58"/>
    </location>
</feature>
<evidence type="ECO:0000313" key="3">
    <source>
        <dbReference type="Proteomes" id="UP000283374"/>
    </source>
</evidence>
<evidence type="ECO:0000313" key="2">
    <source>
        <dbReference type="EMBL" id="RHA41978.1"/>
    </source>
</evidence>
<dbReference type="AlphaFoldDB" id="A0A413RMH3"/>
<dbReference type="RefSeq" id="WP_118766909.1">
    <property type="nucleotide sequence ID" value="NZ_QWKP01000178.1"/>
</dbReference>
<dbReference type="Proteomes" id="UP000283374">
    <property type="component" value="Unassembled WGS sequence"/>
</dbReference>
<feature type="region of interest" description="Disordered" evidence="1">
    <location>
        <begin position="1"/>
        <end position="58"/>
    </location>
</feature>
<organism evidence="2 3">
    <name type="scientific">Cellulomonas rhizosphaerae</name>
    <dbReference type="NCBI Taxonomy" id="2293719"/>
    <lineage>
        <taxon>Bacteria</taxon>
        <taxon>Bacillati</taxon>
        <taxon>Actinomycetota</taxon>
        <taxon>Actinomycetes</taxon>
        <taxon>Micrococcales</taxon>
        <taxon>Cellulomonadaceae</taxon>
        <taxon>Cellulomonas</taxon>
    </lineage>
</organism>
<keyword evidence="3" id="KW-1185">Reference proteome</keyword>
<gene>
    <name evidence="2" type="ORF">D1825_07910</name>
</gene>
<protein>
    <submittedName>
        <fullName evidence="2">Heme biosynthesis protein HemY</fullName>
    </submittedName>
</protein>
<sequence length="58" mass="6600">MDRETRTDAPTPDPVAQYRALPEPVRLADTVPLVETVEARDPEMGRDTDRDLMLRHLA</sequence>
<comment type="caution">
    <text evidence="2">The sequence shown here is derived from an EMBL/GenBank/DDBJ whole genome shotgun (WGS) entry which is preliminary data.</text>
</comment>
<reference evidence="2 3" key="1">
    <citation type="submission" date="2018-08" db="EMBL/GenBank/DDBJ databases">
        <title>Cellulomonas rhizosphaerae sp. nov., a novel actinomycete isolated from soil.</title>
        <authorList>
            <person name="Tian Y."/>
        </authorList>
    </citation>
    <scope>NUCLEOTIDE SEQUENCE [LARGE SCALE GENOMIC DNA]</scope>
    <source>
        <strain evidence="2 3">NEAU-TCZ24</strain>
    </source>
</reference>
<dbReference type="EMBL" id="QWKP01000178">
    <property type="protein sequence ID" value="RHA41978.1"/>
    <property type="molecule type" value="Genomic_DNA"/>
</dbReference>
<name>A0A413RMH3_9CELL</name>
<accession>A0A413RMH3</accession>
<proteinExistence type="predicted"/>
<evidence type="ECO:0000256" key="1">
    <source>
        <dbReference type="SAM" id="MobiDB-lite"/>
    </source>
</evidence>
<dbReference type="OrthoDB" id="5195480at2"/>